<dbReference type="Pfam" id="PF00732">
    <property type="entry name" value="GMC_oxred_N"/>
    <property type="match status" value="1"/>
</dbReference>
<evidence type="ECO:0000256" key="4">
    <source>
        <dbReference type="ARBA" id="ARBA00022827"/>
    </source>
</evidence>
<name>A0A2N7UI57_9GAMM</name>
<dbReference type="PROSITE" id="PS00623">
    <property type="entry name" value="GMC_OXRED_1"/>
    <property type="match status" value="1"/>
</dbReference>
<dbReference type="EMBL" id="PNRG01000021">
    <property type="protein sequence ID" value="PMR80085.1"/>
    <property type="molecule type" value="Genomic_DNA"/>
</dbReference>
<evidence type="ECO:0000313" key="10">
    <source>
        <dbReference type="Proteomes" id="UP000235547"/>
    </source>
</evidence>
<dbReference type="GO" id="GO:0008812">
    <property type="term" value="F:choline dehydrogenase activity"/>
    <property type="evidence" value="ECO:0007669"/>
    <property type="project" value="TreeGrafter"/>
</dbReference>
<evidence type="ECO:0000256" key="1">
    <source>
        <dbReference type="ARBA" id="ARBA00001974"/>
    </source>
</evidence>
<dbReference type="InterPro" id="IPR000172">
    <property type="entry name" value="GMC_OxRdtase_N"/>
</dbReference>
<gene>
    <name evidence="9" type="ORF">C1H70_09710</name>
</gene>
<dbReference type="InterPro" id="IPR007867">
    <property type="entry name" value="GMC_OxRtase_C"/>
</dbReference>
<feature type="domain" description="Glucose-methanol-choline oxidoreductase N-terminal" evidence="7">
    <location>
        <begin position="83"/>
        <end position="106"/>
    </location>
</feature>
<dbReference type="PROSITE" id="PS00624">
    <property type="entry name" value="GMC_OXRED_2"/>
    <property type="match status" value="1"/>
</dbReference>
<dbReference type="PANTHER" id="PTHR11552:SF147">
    <property type="entry name" value="CHOLINE DEHYDROGENASE, MITOCHONDRIAL"/>
    <property type="match status" value="1"/>
</dbReference>
<keyword evidence="10" id="KW-1185">Reference proteome</keyword>
<evidence type="ECO:0000256" key="3">
    <source>
        <dbReference type="ARBA" id="ARBA00022630"/>
    </source>
</evidence>
<evidence type="ECO:0000313" key="9">
    <source>
        <dbReference type="EMBL" id="PMR80085.1"/>
    </source>
</evidence>
<dbReference type="RefSeq" id="WP_102588145.1">
    <property type="nucleotide sequence ID" value="NZ_BNAE01000008.1"/>
</dbReference>
<evidence type="ECO:0000259" key="7">
    <source>
        <dbReference type="PROSITE" id="PS00623"/>
    </source>
</evidence>
<evidence type="ECO:0000256" key="6">
    <source>
        <dbReference type="RuleBase" id="RU003968"/>
    </source>
</evidence>
<dbReference type="SUPFAM" id="SSF51905">
    <property type="entry name" value="FAD/NAD(P)-binding domain"/>
    <property type="match status" value="1"/>
</dbReference>
<dbReference type="PANTHER" id="PTHR11552">
    <property type="entry name" value="GLUCOSE-METHANOL-CHOLINE GMC OXIDOREDUCTASE"/>
    <property type="match status" value="1"/>
</dbReference>
<comment type="caution">
    <text evidence="9">The sequence shown here is derived from an EMBL/GenBank/DDBJ whole genome shotgun (WGS) entry which is preliminary data.</text>
</comment>
<dbReference type="Proteomes" id="UP000235547">
    <property type="component" value="Unassembled WGS sequence"/>
</dbReference>
<feature type="binding site" evidence="5">
    <location>
        <begin position="93"/>
        <end position="96"/>
    </location>
    <ligand>
        <name>FAD</name>
        <dbReference type="ChEBI" id="CHEBI:57692"/>
    </ligand>
</feature>
<dbReference type="PIRSF" id="PIRSF000137">
    <property type="entry name" value="Alcohol_oxidase"/>
    <property type="match status" value="1"/>
</dbReference>
<accession>A0A2N7UI57</accession>
<keyword evidence="4 5" id="KW-0274">FAD</keyword>
<dbReference type="Gene3D" id="3.50.50.60">
    <property type="entry name" value="FAD/NAD(P)-binding domain"/>
    <property type="match status" value="1"/>
</dbReference>
<sequence length="559" mass="60244">MQFDYVIVGGGSAGSTLAARLSQNPNVSVCLLEAGGDGKGLLVRVPTGVVAQLASNPFSANNRAFETVPQPGLNGRRGYQPSGKGLGGSSAINAMVYTRGNRRDYDGWAEMGCDGWSYDEVLPYFRRSENNVRGADAYHGGDGPLHVTDPVSPRQITEDWIRAGEANKLRRTDDFNGACQDGIGVYQVTQFHNSKRGQRCSAAAAYLHPVMDRPNLTVITGVHARKVLVEGKRATGVLYQRGRVEGTVLARKEVIISAGALQSPQLLMLSGIGPFEHLAEHGIEVAHHAPGVGQNLQDHIDMVLSYRVNTTDVFGVGIAGGLRLVKAMSQWRRDGLGMLTTNFAEGGAFFSVGEDGDAWPDTQLHFAIARIEDHGRQIRPGYGISCHVCMLRPRSRGTLRLASADPLAAPLIDPRFLFDERDAAQLLKSVKKVMAIMETPPISNRITRNFTTGHVRSDAELLDVIRNKADTVYHPVGTCRMGRDADAVVDPRLRVNGVQGLRVVDASIMPRLISSNTNAATIMIAEKAADMIFEDAGILPTSTASGRGRAEASNMGNTP</sequence>
<dbReference type="OrthoDB" id="9785276at2"/>
<evidence type="ECO:0000256" key="2">
    <source>
        <dbReference type="ARBA" id="ARBA00010790"/>
    </source>
</evidence>
<dbReference type="GO" id="GO:0050660">
    <property type="term" value="F:flavin adenine dinucleotide binding"/>
    <property type="evidence" value="ECO:0007669"/>
    <property type="project" value="InterPro"/>
</dbReference>
<dbReference type="InterPro" id="IPR036188">
    <property type="entry name" value="FAD/NAD-bd_sf"/>
</dbReference>
<dbReference type="Pfam" id="PF05199">
    <property type="entry name" value="GMC_oxred_C"/>
    <property type="match status" value="1"/>
</dbReference>
<dbReference type="Gene3D" id="3.30.560.10">
    <property type="entry name" value="Glucose Oxidase, domain 3"/>
    <property type="match status" value="1"/>
</dbReference>
<feature type="domain" description="Glucose-methanol-choline oxidoreductase N-terminal" evidence="8">
    <location>
        <begin position="259"/>
        <end position="273"/>
    </location>
</feature>
<comment type="cofactor">
    <cofactor evidence="1 5">
        <name>FAD</name>
        <dbReference type="ChEBI" id="CHEBI:57692"/>
    </cofactor>
</comment>
<comment type="similarity">
    <text evidence="2 6">Belongs to the GMC oxidoreductase family.</text>
</comment>
<organism evidence="9 10">
    <name type="scientific">Halomonas urumqiensis</name>
    <dbReference type="NCBI Taxonomy" id="1684789"/>
    <lineage>
        <taxon>Bacteria</taxon>
        <taxon>Pseudomonadati</taxon>
        <taxon>Pseudomonadota</taxon>
        <taxon>Gammaproteobacteria</taxon>
        <taxon>Oceanospirillales</taxon>
        <taxon>Halomonadaceae</taxon>
        <taxon>Halomonas</taxon>
    </lineage>
</organism>
<protein>
    <submittedName>
        <fullName evidence="9">Glucose-methanol-choline oxidoreductase</fullName>
    </submittedName>
</protein>
<dbReference type="InterPro" id="IPR012132">
    <property type="entry name" value="GMC_OxRdtase"/>
</dbReference>
<dbReference type="AlphaFoldDB" id="A0A2N7UI57"/>
<proteinExistence type="inferred from homology"/>
<evidence type="ECO:0000256" key="5">
    <source>
        <dbReference type="PIRSR" id="PIRSR000137-2"/>
    </source>
</evidence>
<dbReference type="SUPFAM" id="SSF54373">
    <property type="entry name" value="FAD-linked reductases, C-terminal domain"/>
    <property type="match status" value="1"/>
</dbReference>
<keyword evidence="3 6" id="KW-0285">Flavoprotein</keyword>
<evidence type="ECO:0000259" key="8">
    <source>
        <dbReference type="PROSITE" id="PS00624"/>
    </source>
</evidence>
<dbReference type="GO" id="GO:0019285">
    <property type="term" value="P:glycine betaine biosynthetic process from choline"/>
    <property type="evidence" value="ECO:0007669"/>
    <property type="project" value="TreeGrafter"/>
</dbReference>
<dbReference type="GO" id="GO:0016020">
    <property type="term" value="C:membrane"/>
    <property type="evidence" value="ECO:0007669"/>
    <property type="project" value="TreeGrafter"/>
</dbReference>
<reference evidence="9 10" key="1">
    <citation type="submission" date="2018-01" db="EMBL/GenBank/DDBJ databases">
        <title>Halomonas endophytica sp. nov., isolated from storage liquid in the stems of Populus euphratica.</title>
        <authorList>
            <person name="Chen C."/>
        </authorList>
    </citation>
    <scope>NUCLEOTIDE SEQUENCE [LARGE SCALE GENOMIC DNA]</scope>
    <source>
        <strain evidence="9 10">BZ-SZ-XJ27</strain>
    </source>
</reference>